<dbReference type="GO" id="GO:0006166">
    <property type="term" value="P:purine ribonucleoside salvage"/>
    <property type="evidence" value="ECO:0007669"/>
    <property type="project" value="TreeGrafter"/>
</dbReference>
<organism evidence="12 13">
    <name type="scientific">Sapientia aquatica</name>
    <dbReference type="NCBI Taxonomy" id="1549640"/>
    <lineage>
        <taxon>Bacteria</taxon>
        <taxon>Pseudomonadati</taxon>
        <taxon>Pseudomonadota</taxon>
        <taxon>Betaproteobacteria</taxon>
        <taxon>Burkholderiales</taxon>
        <taxon>Oxalobacteraceae</taxon>
        <taxon>Sapientia</taxon>
    </lineage>
</organism>
<evidence type="ECO:0000256" key="1">
    <source>
        <dbReference type="ARBA" id="ARBA00001946"/>
    </source>
</evidence>
<dbReference type="Gene3D" id="3.30.310.50">
    <property type="entry name" value="Alpha-D-phosphohexomutase, C-terminal domain"/>
    <property type="match status" value="1"/>
</dbReference>
<comment type="caution">
    <text evidence="12">The sequence shown here is derived from an EMBL/GenBank/DDBJ whole genome shotgun (WGS) entry which is preliminary data.</text>
</comment>
<dbReference type="InterPro" id="IPR005843">
    <property type="entry name" value="A-D-PHexomutase_C"/>
</dbReference>
<dbReference type="Pfam" id="PF02880">
    <property type="entry name" value="PGM_PMM_III"/>
    <property type="match status" value="1"/>
</dbReference>
<evidence type="ECO:0000313" key="13">
    <source>
        <dbReference type="Proteomes" id="UP000294829"/>
    </source>
</evidence>
<feature type="domain" description="Alpha-D-phosphohexomutase alpha/beta/alpha" evidence="11">
    <location>
        <begin position="324"/>
        <end position="440"/>
    </location>
</feature>
<dbReference type="SUPFAM" id="SSF55957">
    <property type="entry name" value="Phosphoglucomutase, C-terminal domain"/>
    <property type="match status" value="1"/>
</dbReference>
<dbReference type="RefSeq" id="WP_133326055.1">
    <property type="nucleotide sequence ID" value="NZ_SMYL01000002.1"/>
</dbReference>
<evidence type="ECO:0000259" key="8">
    <source>
        <dbReference type="Pfam" id="PF00408"/>
    </source>
</evidence>
<comment type="cofactor">
    <cofactor evidence="1">
        <name>Mg(2+)</name>
        <dbReference type="ChEBI" id="CHEBI:18420"/>
    </cofactor>
</comment>
<dbReference type="Proteomes" id="UP000294829">
    <property type="component" value="Unassembled WGS sequence"/>
</dbReference>
<dbReference type="PROSITE" id="PS00710">
    <property type="entry name" value="PGM_PMM"/>
    <property type="match status" value="1"/>
</dbReference>
<feature type="domain" description="Alpha-D-phosphohexomutase alpha/beta/alpha" evidence="10">
    <location>
        <begin position="211"/>
        <end position="314"/>
    </location>
</feature>
<dbReference type="Pfam" id="PF02879">
    <property type="entry name" value="PGM_PMM_II"/>
    <property type="match status" value="1"/>
</dbReference>
<protein>
    <submittedName>
        <fullName evidence="12">Alpha-D-glucose phosphate-specific phosphoglucomutase</fullName>
        <ecNumber evidence="12">5.4.2.2</ecNumber>
    </submittedName>
</protein>
<dbReference type="Gene3D" id="3.40.120.10">
    <property type="entry name" value="Alpha-D-Glucose-1,6-Bisphosphate, subunit A, domain 3"/>
    <property type="match status" value="3"/>
</dbReference>
<evidence type="ECO:0000256" key="3">
    <source>
        <dbReference type="ARBA" id="ARBA00022553"/>
    </source>
</evidence>
<dbReference type="PANTHER" id="PTHR45745:SF1">
    <property type="entry name" value="PHOSPHOGLUCOMUTASE 2B-RELATED"/>
    <property type="match status" value="1"/>
</dbReference>
<dbReference type="AlphaFoldDB" id="A0A4R5W3G9"/>
<proteinExistence type="inferred from homology"/>
<comment type="similarity">
    <text evidence="2 7">Belongs to the phosphohexose mutase family.</text>
</comment>
<evidence type="ECO:0000256" key="2">
    <source>
        <dbReference type="ARBA" id="ARBA00010231"/>
    </source>
</evidence>
<evidence type="ECO:0000256" key="7">
    <source>
        <dbReference type="RuleBase" id="RU004326"/>
    </source>
</evidence>
<dbReference type="InterPro" id="IPR005844">
    <property type="entry name" value="A-D-PHexomutase_a/b/a-I"/>
</dbReference>
<dbReference type="GO" id="GO:0000287">
    <property type="term" value="F:magnesium ion binding"/>
    <property type="evidence" value="ECO:0007669"/>
    <property type="project" value="InterPro"/>
</dbReference>
<evidence type="ECO:0000313" key="12">
    <source>
        <dbReference type="EMBL" id="TDK67122.1"/>
    </source>
</evidence>
<keyword evidence="13" id="KW-1185">Reference proteome</keyword>
<dbReference type="InterPro" id="IPR016055">
    <property type="entry name" value="A-D-PHexomutase_a/b/a-I/II/III"/>
</dbReference>
<dbReference type="EMBL" id="SMYL01000002">
    <property type="protein sequence ID" value="TDK67122.1"/>
    <property type="molecule type" value="Genomic_DNA"/>
</dbReference>
<reference evidence="12 13" key="1">
    <citation type="submission" date="2019-03" db="EMBL/GenBank/DDBJ databases">
        <title>Sapientia aquatica gen. nov., sp. nov., isolated from a crater lake.</title>
        <authorList>
            <person name="Felfoldi T."/>
            <person name="Szabo A."/>
            <person name="Toth E."/>
            <person name="Schumann P."/>
            <person name="Keki Z."/>
            <person name="Marialigeti K."/>
            <person name="Mathe I."/>
        </authorList>
    </citation>
    <scope>NUCLEOTIDE SEQUENCE [LARGE SCALE GENOMIC DNA]</scope>
    <source>
        <strain evidence="12 13">SA-152</strain>
    </source>
</reference>
<dbReference type="Pfam" id="PF02878">
    <property type="entry name" value="PGM_PMM_I"/>
    <property type="match status" value="1"/>
</dbReference>
<dbReference type="InterPro" id="IPR005845">
    <property type="entry name" value="A-D-PHexomutase_a/b/a-II"/>
</dbReference>
<evidence type="ECO:0000259" key="9">
    <source>
        <dbReference type="Pfam" id="PF02878"/>
    </source>
</evidence>
<sequence length="548" mass="60137">MIISPLAGKLPPDVLLVDIPKLITAYYNQIPNANISEQRVVFGTSGHRGCSLFTSFNEYHVLAITQAICEYRAIQGSSGPLFLGIDTHALSVPALSSAMEVLAANGVEVMLAINDEYTPTPAVSLAIIKHNRHLRMRLADGIILTPSHNPPSNGGYKYNFPNGGPADTLGTNWIEARANYFLKNKMNGVKRVSFSKAIHASSTHHYDFLSTYVNELGSIIDLPAISQAHLHLGVDPLGGAGVHYWPRIAEVYELNLTVINDKVDPTFRFMTLDWDGCIRMDPSSPFAMERVIRMKDQFDISFACDTDHDRHGIVSVSTGLMQANHYLSVSIDYLFKHRPLWKDTVSIGKTVVSTQLIDRIAQRLGRSLYEVPVGFKWFSSGLYDGSLGIAGEESAGASFLRMDGSVWTTDKDGIVPALLSAEIIAKTGFDPGELYAGLADEFHHPVTDRLDVHASPEQKAKLLNFTSEQFKQTELAGKKILKVISKAAGNNAPIGGLKVEIDDGWFAVRPSGTEDIYKIYAESFTGEEQLHLILNEAQIIVDGILHTA</sequence>
<evidence type="ECO:0000256" key="5">
    <source>
        <dbReference type="ARBA" id="ARBA00022842"/>
    </source>
</evidence>
<dbReference type="PANTHER" id="PTHR45745">
    <property type="entry name" value="PHOSPHOMANNOMUTASE 45A"/>
    <property type="match status" value="1"/>
</dbReference>
<evidence type="ECO:0000259" key="11">
    <source>
        <dbReference type="Pfam" id="PF02880"/>
    </source>
</evidence>
<name>A0A4R5W3G9_9BURK</name>
<dbReference type="InterPro" id="IPR036900">
    <property type="entry name" value="A-D-PHexomutase_C_sf"/>
</dbReference>
<dbReference type="SUPFAM" id="SSF53738">
    <property type="entry name" value="Phosphoglucomutase, first 3 domains"/>
    <property type="match status" value="3"/>
</dbReference>
<gene>
    <name evidence="12" type="ORF">E2I14_04985</name>
</gene>
<accession>A0A4R5W3G9</accession>
<keyword evidence="4 7" id="KW-0479">Metal-binding</keyword>
<dbReference type="InterPro" id="IPR016066">
    <property type="entry name" value="A-D-PHexomutase_CS"/>
</dbReference>
<feature type="domain" description="Alpha-D-phosphohexomutase alpha/beta/alpha" evidence="9">
    <location>
        <begin position="40"/>
        <end position="178"/>
    </location>
</feature>
<keyword evidence="3" id="KW-0597">Phosphoprotein</keyword>
<dbReference type="InterPro" id="IPR005846">
    <property type="entry name" value="A-D-PHexomutase_a/b/a-III"/>
</dbReference>
<dbReference type="Pfam" id="PF00408">
    <property type="entry name" value="PGM_PMM_IV"/>
    <property type="match status" value="1"/>
</dbReference>
<dbReference type="EC" id="5.4.2.2" evidence="12"/>
<evidence type="ECO:0000259" key="10">
    <source>
        <dbReference type="Pfam" id="PF02879"/>
    </source>
</evidence>
<keyword evidence="6 12" id="KW-0413">Isomerase</keyword>
<dbReference type="OrthoDB" id="9806956at2"/>
<feature type="domain" description="Alpha-D-phosphohexomutase C-terminal" evidence="8">
    <location>
        <begin position="481"/>
        <end position="532"/>
    </location>
</feature>
<evidence type="ECO:0000256" key="6">
    <source>
        <dbReference type="ARBA" id="ARBA00023235"/>
    </source>
</evidence>
<evidence type="ECO:0000256" key="4">
    <source>
        <dbReference type="ARBA" id="ARBA00022723"/>
    </source>
</evidence>
<dbReference type="GO" id="GO:0005975">
    <property type="term" value="P:carbohydrate metabolic process"/>
    <property type="evidence" value="ECO:0007669"/>
    <property type="project" value="InterPro"/>
</dbReference>
<dbReference type="GO" id="GO:0004614">
    <property type="term" value="F:phosphoglucomutase activity"/>
    <property type="evidence" value="ECO:0007669"/>
    <property type="project" value="UniProtKB-EC"/>
</dbReference>
<dbReference type="GO" id="GO:0008973">
    <property type="term" value="F:phosphopentomutase activity"/>
    <property type="evidence" value="ECO:0007669"/>
    <property type="project" value="TreeGrafter"/>
</dbReference>
<keyword evidence="5 7" id="KW-0460">Magnesium</keyword>